<keyword evidence="1" id="KW-0812">Transmembrane</keyword>
<feature type="transmembrane region" description="Helical" evidence="1">
    <location>
        <begin position="68"/>
        <end position="87"/>
    </location>
</feature>
<feature type="transmembrane region" description="Helical" evidence="1">
    <location>
        <begin position="30"/>
        <end position="48"/>
    </location>
</feature>
<protein>
    <recommendedName>
        <fullName evidence="2">DUF6545 domain-containing protein</fullName>
    </recommendedName>
</protein>
<proteinExistence type="predicted"/>
<feature type="transmembrane region" description="Helical" evidence="1">
    <location>
        <begin position="99"/>
        <end position="122"/>
    </location>
</feature>
<keyword evidence="1" id="KW-1133">Transmembrane helix</keyword>
<dbReference type="AlphaFoldDB" id="A0A1H9B7B6"/>
<evidence type="ECO:0000256" key="1">
    <source>
        <dbReference type="SAM" id="Phobius"/>
    </source>
</evidence>
<evidence type="ECO:0000313" key="4">
    <source>
        <dbReference type="Proteomes" id="UP000199055"/>
    </source>
</evidence>
<keyword evidence="1" id="KW-0472">Membrane</keyword>
<feature type="transmembrane region" description="Helical" evidence="1">
    <location>
        <begin position="6"/>
        <end position="23"/>
    </location>
</feature>
<feature type="transmembrane region" description="Helical" evidence="1">
    <location>
        <begin position="176"/>
        <end position="198"/>
    </location>
</feature>
<feature type="transmembrane region" description="Helical" evidence="1">
    <location>
        <begin position="134"/>
        <end position="155"/>
    </location>
</feature>
<accession>A0A1H9B7B6</accession>
<feature type="transmembrane region" description="Helical" evidence="1">
    <location>
        <begin position="218"/>
        <end position="241"/>
    </location>
</feature>
<reference evidence="3 4" key="1">
    <citation type="submission" date="2016-10" db="EMBL/GenBank/DDBJ databases">
        <authorList>
            <person name="de Groot N.N."/>
        </authorList>
    </citation>
    <scope>NUCLEOTIDE SEQUENCE [LARGE SCALE GENOMIC DNA]</scope>
    <source>
        <strain evidence="3 4">CGMCC 4.3519</strain>
    </source>
</reference>
<evidence type="ECO:0000313" key="3">
    <source>
        <dbReference type="EMBL" id="SEP84627.1"/>
    </source>
</evidence>
<feature type="domain" description="DUF6545" evidence="2">
    <location>
        <begin position="251"/>
        <end position="390"/>
    </location>
</feature>
<keyword evidence="4" id="KW-1185">Reference proteome</keyword>
<dbReference type="EMBL" id="FOET01000002">
    <property type="protein sequence ID" value="SEP84627.1"/>
    <property type="molecule type" value="Genomic_DNA"/>
</dbReference>
<dbReference type="InterPro" id="IPR050039">
    <property type="entry name" value="MAB_1171c-like"/>
</dbReference>
<dbReference type="NCBIfam" id="NF042915">
    <property type="entry name" value="MAB_1171c_fam"/>
    <property type="match status" value="1"/>
</dbReference>
<name>A0A1H9B7B6_9ACTN</name>
<dbReference type="Pfam" id="PF20182">
    <property type="entry name" value="DUF6545"/>
    <property type="match status" value="1"/>
</dbReference>
<evidence type="ECO:0000259" key="2">
    <source>
        <dbReference type="Pfam" id="PF20182"/>
    </source>
</evidence>
<dbReference type="InterPro" id="IPR046675">
    <property type="entry name" value="DUF6545"/>
</dbReference>
<dbReference type="Proteomes" id="UP000199055">
    <property type="component" value="Unassembled WGS sequence"/>
</dbReference>
<dbReference type="RefSeq" id="WP_093656772.1">
    <property type="nucleotide sequence ID" value="NZ_FOET01000002.1"/>
</dbReference>
<dbReference type="STRING" id="403935.SAMN05216481_102216"/>
<organism evidence="3 4">
    <name type="scientific">Streptomyces radiopugnans</name>
    <dbReference type="NCBI Taxonomy" id="403935"/>
    <lineage>
        <taxon>Bacteria</taxon>
        <taxon>Bacillati</taxon>
        <taxon>Actinomycetota</taxon>
        <taxon>Actinomycetes</taxon>
        <taxon>Kitasatosporales</taxon>
        <taxon>Streptomycetaceae</taxon>
        <taxon>Streptomyces</taxon>
    </lineage>
</organism>
<sequence length="400" mass="42969">MSLLLTLYGVGSFLVLAWMAHRLTRAPRDVPLWAVTGLIACWAAAYPFGLAADREEVFLGLAPMTSRLVQHILVLAAVNCMVCFYLFSALEPARARRRAGWYALALMGTVAVLIAAVAAAPAGTRTRDHTVTGVAVFFVTADLYLAVGFALGWIWTRRYARIAEPRLARGLRITSWGMAAVVVADALFVPAVLMRWAGGDGAPGSLDTAGAAETTLGWFGAVFFLLPGIVLILAGITYPAAVMRLTALRVWWRHLRAYRGLEPLWTALHRQFPEDALHRVPARRWRDALSPRGVHRRYYRRAIECRDGLVRVSPYLAALDGGSGGGGGGDGAGAEGAAPPERLAVRLREALRAHAAGRPVDTSAVPVAVPAEGGLDADVERLLALSRALRAVERAGRDAA</sequence>
<gene>
    <name evidence="3" type="ORF">SAMN05216481_102216</name>
</gene>